<feature type="transmembrane region" description="Helical" evidence="1">
    <location>
        <begin position="307"/>
        <end position="327"/>
    </location>
</feature>
<dbReference type="AlphaFoldDB" id="A0A841BYA9"/>
<protein>
    <recommendedName>
        <fullName evidence="4">PNPLA domain-containing protein</fullName>
    </recommendedName>
</protein>
<dbReference type="Proteomes" id="UP000587527">
    <property type="component" value="Unassembled WGS sequence"/>
</dbReference>
<keyword evidence="3" id="KW-1185">Reference proteome</keyword>
<name>A0A841BYA9_9ACTN</name>
<feature type="transmembrane region" description="Helical" evidence="1">
    <location>
        <begin position="21"/>
        <end position="45"/>
    </location>
</feature>
<feature type="transmembrane region" description="Helical" evidence="1">
    <location>
        <begin position="530"/>
        <end position="548"/>
    </location>
</feature>
<comment type="caution">
    <text evidence="2">The sequence shown here is derived from an EMBL/GenBank/DDBJ whole genome shotgun (WGS) entry which is preliminary data.</text>
</comment>
<evidence type="ECO:0000256" key="1">
    <source>
        <dbReference type="SAM" id="Phobius"/>
    </source>
</evidence>
<feature type="transmembrane region" description="Helical" evidence="1">
    <location>
        <begin position="149"/>
        <end position="167"/>
    </location>
</feature>
<feature type="transmembrane region" description="Helical" evidence="1">
    <location>
        <begin position="386"/>
        <end position="409"/>
    </location>
</feature>
<feature type="transmembrane region" description="Helical" evidence="1">
    <location>
        <begin position="233"/>
        <end position="254"/>
    </location>
</feature>
<feature type="transmembrane region" description="Helical" evidence="1">
    <location>
        <begin position="266"/>
        <end position="286"/>
    </location>
</feature>
<dbReference type="EMBL" id="JACHMN010000003">
    <property type="protein sequence ID" value="MBB5872655.1"/>
    <property type="molecule type" value="Genomic_DNA"/>
</dbReference>
<evidence type="ECO:0000313" key="3">
    <source>
        <dbReference type="Proteomes" id="UP000587527"/>
    </source>
</evidence>
<feature type="transmembrane region" description="Helical" evidence="1">
    <location>
        <begin position="421"/>
        <end position="443"/>
    </location>
</feature>
<feature type="transmembrane region" description="Helical" evidence="1">
    <location>
        <begin position="333"/>
        <end position="350"/>
    </location>
</feature>
<keyword evidence="1" id="KW-0812">Transmembrane</keyword>
<dbReference type="RefSeq" id="WP_184842630.1">
    <property type="nucleotide sequence ID" value="NZ_JACHMN010000003.1"/>
</dbReference>
<sequence length="1002" mass="105602">MSTDEPVEAVTVTFPTPSKRLVVLPWLVLGATLLLVLRSIGTLLAQVQLASGPSFGDLEAIASGPSFDFVGDTRELLGTWKQAALESDSAYYLIAWAARAYTIGDTIFIAVYTVLLVQLWRRVRTHLPANIEDSRATWTRLRQAAHRKYLPYLAIGGAAADVIENTLRLIMVERAIGQRSVPDVLIVFSWISTTAKFGLLVAFGVLVAVLLLDTGLLRQWLRRAGWALWRLRVAFAAATLYVLILLADATGQAVDLVRRWVDDASGILVGVFSILAALLLGLVIWIQARRVVLSDQHHDHTPKTIDVVRWQVALAGTAAVLAAIAWFLDWRELFAAAAIAAVLFGLGFLGRTQKAMAAAAANKRADDARAPGAAEDVLAARRMARLLAITAPVTLMMVMAVAFAPVLIVLPLSGEAGSGRFIVACCFVAVAVAGAPLSALGGWKLLRRWDGSVENVPASFEHKYTVGIVVTAIAVGLSITGAVTHVSAVGVCTVVATFLAAVMLILGEFQRWAETHTAPPGILILGMSRMPFAALTAITVVLASFWLSDGSAHAVHRQRELPTGLSRNGVTLEKAFGAWVAGNCAGSGHGGQRVPLILVAAPGGGVRAAYWTSSALSDLLGPTRADPVPGCPAAPADRIFAMGGASGGSLGVLAYTAGIDTPNRSATWYDDQLARPDFLTDPITWMLTTDLARAVVGYGGEDRAKRLEDSFSRNVPGLGDDFFAGSWGLDGHHPVMLITGTQVESGCRLNIGAVRLTDAASRARAGTDRTVCTSLGRGDAQDDAPVTTDVLDVLCGPEPGSDLLSLSRSTAALLSARFPYVSPSGQFYGCGDARRTAIVDGGYAENTGIGLLAALWPHLEPLIARHNATPGNATIIPVFAEVDNHYERVAASGVPARTVEGLVPPSTQARPDQLDDRAMEAMIAGLFTGAVPGTAASCDVASGEGRFVRINPRTSPGLPAPLAWTMSKLATDDLTAQRKIALDGPGPKALGVWATGTVVCAP</sequence>
<feature type="transmembrane region" description="Helical" evidence="1">
    <location>
        <begin position="90"/>
        <end position="117"/>
    </location>
</feature>
<feature type="transmembrane region" description="Helical" evidence="1">
    <location>
        <begin position="187"/>
        <end position="212"/>
    </location>
</feature>
<evidence type="ECO:0008006" key="4">
    <source>
        <dbReference type="Google" id="ProtNLM"/>
    </source>
</evidence>
<feature type="transmembrane region" description="Helical" evidence="1">
    <location>
        <begin position="464"/>
        <end position="482"/>
    </location>
</feature>
<evidence type="ECO:0000313" key="2">
    <source>
        <dbReference type="EMBL" id="MBB5872655.1"/>
    </source>
</evidence>
<gene>
    <name evidence="2" type="ORF">F4553_006089</name>
</gene>
<proteinExistence type="predicted"/>
<reference evidence="2 3" key="1">
    <citation type="submission" date="2020-08" db="EMBL/GenBank/DDBJ databases">
        <title>Sequencing the genomes of 1000 actinobacteria strains.</title>
        <authorList>
            <person name="Klenk H.-P."/>
        </authorList>
    </citation>
    <scope>NUCLEOTIDE SEQUENCE [LARGE SCALE GENOMIC DNA]</scope>
    <source>
        <strain evidence="2 3">DSM 45362</strain>
    </source>
</reference>
<accession>A0A841BYA9</accession>
<keyword evidence="1" id="KW-1133">Transmembrane helix</keyword>
<feature type="transmembrane region" description="Helical" evidence="1">
    <location>
        <begin position="488"/>
        <end position="509"/>
    </location>
</feature>
<keyword evidence="1" id="KW-0472">Membrane</keyword>
<organism evidence="2 3">
    <name type="scientific">Allocatelliglobosispora scoriae</name>
    <dbReference type="NCBI Taxonomy" id="643052"/>
    <lineage>
        <taxon>Bacteria</taxon>
        <taxon>Bacillati</taxon>
        <taxon>Actinomycetota</taxon>
        <taxon>Actinomycetes</taxon>
        <taxon>Micromonosporales</taxon>
        <taxon>Micromonosporaceae</taxon>
        <taxon>Allocatelliglobosispora</taxon>
    </lineage>
</organism>